<gene>
    <name evidence="2" type="ORF">AVEN_272841_1</name>
</gene>
<protein>
    <submittedName>
        <fullName evidence="2">Uncharacterized protein</fullName>
    </submittedName>
</protein>
<evidence type="ECO:0000313" key="3">
    <source>
        <dbReference type="Proteomes" id="UP000499080"/>
    </source>
</evidence>
<sequence>MDFNQGGTNMNLFAVDRTKAVQSSNDYNSSNQLTAQSTVKTQKNTSHTGLDTRLNSAASSPTIERHSHSMASTTGTELKLEGDVCSSLATGRGHHLHFLEDFRLLVAIDISYCE</sequence>
<evidence type="ECO:0000256" key="1">
    <source>
        <dbReference type="SAM" id="MobiDB-lite"/>
    </source>
</evidence>
<dbReference type="Proteomes" id="UP000499080">
    <property type="component" value="Unassembled WGS sequence"/>
</dbReference>
<keyword evidence="3" id="KW-1185">Reference proteome</keyword>
<proteinExistence type="predicted"/>
<organism evidence="2 3">
    <name type="scientific">Araneus ventricosus</name>
    <name type="common">Orbweaver spider</name>
    <name type="synonym">Epeira ventricosa</name>
    <dbReference type="NCBI Taxonomy" id="182803"/>
    <lineage>
        <taxon>Eukaryota</taxon>
        <taxon>Metazoa</taxon>
        <taxon>Ecdysozoa</taxon>
        <taxon>Arthropoda</taxon>
        <taxon>Chelicerata</taxon>
        <taxon>Arachnida</taxon>
        <taxon>Araneae</taxon>
        <taxon>Araneomorphae</taxon>
        <taxon>Entelegynae</taxon>
        <taxon>Araneoidea</taxon>
        <taxon>Araneidae</taxon>
        <taxon>Araneus</taxon>
    </lineage>
</organism>
<feature type="compositionally biased region" description="Polar residues" evidence="1">
    <location>
        <begin position="23"/>
        <end position="62"/>
    </location>
</feature>
<feature type="region of interest" description="Disordered" evidence="1">
    <location>
        <begin position="23"/>
        <end position="75"/>
    </location>
</feature>
<name>A0A4Y2JRP4_ARAVE</name>
<dbReference type="EMBL" id="BGPR01003798">
    <property type="protein sequence ID" value="GBM92547.1"/>
    <property type="molecule type" value="Genomic_DNA"/>
</dbReference>
<evidence type="ECO:0000313" key="2">
    <source>
        <dbReference type="EMBL" id="GBM92547.1"/>
    </source>
</evidence>
<dbReference type="AlphaFoldDB" id="A0A4Y2JRP4"/>
<accession>A0A4Y2JRP4</accession>
<reference evidence="2 3" key="1">
    <citation type="journal article" date="2019" name="Sci. Rep.">
        <title>Orb-weaving spider Araneus ventricosus genome elucidates the spidroin gene catalogue.</title>
        <authorList>
            <person name="Kono N."/>
            <person name="Nakamura H."/>
            <person name="Ohtoshi R."/>
            <person name="Moran D.A.P."/>
            <person name="Shinohara A."/>
            <person name="Yoshida Y."/>
            <person name="Fujiwara M."/>
            <person name="Mori M."/>
            <person name="Tomita M."/>
            <person name="Arakawa K."/>
        </authorList>
    </citation>
    <scope>NUCLEOTIDE SEQUENCE [LARGE SCALE GENOMIC DNA]</scope>
</reference>
<comment type="caution">
    <text evidence="2">The sequence shown here is derived from an EMBL/GenBank/DDBJ whole genome shotgun (WGS) entry which is preliminary data.</text>
</comment>